<proteinExistence type="predicted"/>
<dbReference type="Proteomes" id="UP001212123">
    <property type="component" value="Unassembled WGS sequence"/>
</dbReference>
<dbReference type="PANTHER" id="PTHR44068:SF11">
    <property type="entry name" value="GERANYL DIPHOSPHATE 2-C-METHYLTRANSFERASE"/>
    <property type="match status" value="1"/>
</dbReference>
<dbReference type="EMBL" id="JAQMTU010000028">
    <property type="protein sequence ID" value="MDB9485825.1"/>
    <property type="molecule type" value="Genomic_DNA"/>
</dbReference>
<evidence type="ECO:0000256" key="1">
    <source>
        <dbReference type="ARBA" id="ARBA00022679"/>
    </source>
</evidence>
<dbReference type="InterPro" id="IPR029063">
    <property type="entry name" value="SAM-dependent_MTases_sf"/>
</dbReference>
<evidence type="ECO:0000259" key="2">
    <source>
        <dbReference type="Pfam" id="PF08241"/>
    </source>
</evidence>
<organism evidence="3 4">
    <name type="scientific">Dolichospermum circinale CS-537/01</name>
    <dbReference type="NCBI Taxonomy" id="3021739"/>
    <lineage>
        <taxon>Bacteria</taxon>
        <taxon>Bacillati</taxon>
        <taxon>Cyanobacteriota</taxon>
        <taxon>Cyanophyceae</taxon>
        <taxon>Nostocales</taxon>
        <taxon>Aphanizomenonaceae</taxon>
        <taxon>Dolichospermum</taxon>
        <taxon>Dolichospermum circinale</taxon>
    </lineage>
</organism>
<dbReference type="GO" id="GO:0008168">
    <property type="term" value="F:methyltransferase activity"/>
    <property type="evidence" value="ECO:0007669"/>
    <property type="project" value="UniProtKB-KW"/>
</dbReference>
<dbReference type="InterPro" id="IPR050447">
    <property type="entry name" value="Erg6_SMT_methyltransf"/>
</dbReference>
<evidence type="ECO:0000313" key="3">
    <source>
        <dbReference type="EMBL" id="MDB9485825.1"/>
    </source>
</evidence>
<sequence length="285" mass="32441">MNDSKFQTWEEAVSWLISQPEKQELIKACYYDKPLKSAAERYWNSEEWNNIKKLFPPDHGIALDIGAGNGIASYALAKDGWQVKALEPDSSNLVGVGAIRKLAGEHSLPIEVVQEFGEKLPFENQTFDLVFARQVLHHAQDLQQLCNEIYRVLKPGGIFIAVRDHVISSERDLPKFLSLHPLHNLYGGENAYLLKQYLQSIKLAGLQVKKVIAPFENVINYAPLTEESLKEELIKKINRIPGGNIIYQLFSGRNRFKILLKLLSIVDHRPGRLFSFVCYKPEGEK</sequence>
<name>A0ABT5A1M5_9CYAN</name>
<dbReference type="InterPro" id="IPR013216">
    <property type="entry name" value="Methyltransf_11"/>
</dbReference>
<gene>
    <name evidence="3" type="ORF">PN492_04575</name>
</gene>
<reference evidence="3 4" key="1">
    <citation type="submission" date="2023-01" db="EMBL/GenBank/DDBJ databases">
        <title>Genomes from the Australian National Cyanobacteria Reference Collection.</title>
        <authorList>
            <person name="Willis A."/>
            <person name="Lee E.M.F."/>
        </authorList>
    </citation>
    <scope>NUCLEOTIDE SEQUENCE [LARGE SCALE GENOMIC DNA]</scope>
    <source>
        <strain evidence="3 4">CS-537/01</strain>
    </source>
</reference>
<dbReference type="PANTHER" id="PTHR44068">
    <property type="entry name" value="ZGC:194242"/>
    <property type="match status" value="1"/>
</dbReference>
<dbReference type="Pfam" id="PF08241">
    <property type="entry name" value="Methyltransf_11"/>
    <property type="match status" value="1"/>
</dbReference>
<keyword evidence="4" id="KW-1185">Reference proteome</keyword>
<dbReference type="RefSeq" id="WP_271804948.1">
    <property type="nucleotide sequence ID" value="NZ_JAQMTU010000028.1"/>
</dbReference>
<dbReference type="CDD" id="cd02440">
    <property type="entry name" value="AdoMet_MTases"/>
    <property type="match status" value="1"/>
</dbReference>
<keyword evidence="3" id="KW-0489">Methyltransferase</keyword>
<keyword evidence="1" id="KW-0808">Transferase</keyword>
<dbReference type="SUPFAM" id="SSF53335">
    <property type="entry name" value="S-adenosyl-L-methionine-dependent methyltransferases"/>
    <property type="match status" value="1"/>
</dbReference>
<feature type="domain" description="Methyltransferase type 11" evidence="2">
    <location>
        <begin position="63"/>
        <end position="160"/>
    </location>
</feature>
<protein>
    <submittedName>
        <fullName evidence="3">Class I SAM-dependent methyltransferase</fullName>
    </submittedName>
</protein>
<accession>A0ABT5A1M5</accession>
<evidence type="ECO:0000313" key="4">
    <source>
        <dbReference type="Proteomes" id="UP001212123"/>
    </source>
</evidence>
<comment type="caution">
    <text evidence="3">The sequence shown here is derived from an EMBL/GenBank/DDBJ whole genome shotgun (WGS) entry which is preliminary data.</text>
</comment>
<dbReference type="Gene3D" id="3.40.50.150">
    <property type="entry name" value="Vaccinia Virus protein VP39"/>
    <property type="match status" value="1"/>
</dbReference>
<dbReference type="GO" id="GO:0032259">
    <property type="term" value="P:methylation"/>
    <property type="evidence" value="ECO:0007669"/>
    <property type="project" value="UniProtKB-KW"/>
</dbReference>